<name>A0A1B2ICM2_9CAUD</name>
<organism evidence="1 2">
    <name type="scientific">Erwinia phage vB_EamM_EarlPhillipIV</name>
    <dbReference type="NCBI Taxonomy" id="1883372"/>
    <lineage>
        <taxon>Viruses</taxon>
        <taxon>Duplodnaviria</taxon>
        <taxon>Heunggongvirae</taxon>
        <taxon>Uroviricota</taxon>
        <taxon>Caudoviricetes</taxon>
        <taxon>Chimalliviridae</taxon>
        <taxon>Derbicusvirus</taxon>
        <taxon>Derbicusvirus derbicus</taxon>
    </lineage>
</organism>
<accession>A0A1B2ICM2</accession>
<protein>
    <submittedName>
        <fullName evidence="1">Uncharacterized protein</fullName>
    </submittedName>
</protein>
<dbReference type="EMBL" id="KX397367">
    <property type="protein sequence ID" value="ANZ48964.1"/>
    <property type="molecule type" value="Genomic_DNA"/>
</dbReference>
<dbReference type="Proteomes" id="UP000201594">
    <property type="component" value="Segment"/>
</dbReference>
<sequence>MSDKIVQFTPRPANGPVADKPAVEGDGVVAEFKDYDTGRIEVPQADGSTKSIIFSLDMVDWWMALSERFIATMPEGPYGRAFVGLNKLEHACTDVFTNRKRHLEMEITRQQFEQFVQAVPCQLMETEHRTCQLSVAEFAIKYAEDTVCAKNIPADLVSAIFLYQVDGERFRLHYVEQ</sequence>
<dbReference type="RefSeq" id="YP_009278427.1">
    <property type="nucleotide sequence ID" value="NC_031007.1"/>
</dbReference>
<gene>
    <name evidence="1" type="ORF">EARLPHILLIPIV_115</name>
</gene>
<dbReference type="KEGG" id="vg:29061718"/>
<dbReference type="GeneID" id="29061718"/>
<reference evidence="1 2" key="1">
    <citation type="submission" date="2016-06" db="EMBL/GenBank/DDBJ databases">
        <authorList>
            <person name="Kjaerup R.B."/>
            <person name="Dalgaard T.S."/>
            <person name="Juul-Madsen H.R."/>
        </authorList>
    </citation>
    <scope>NUCLEOTIDE SEQUENCE [LARGE SCALE GENOMIC DNA]</scope>
</reference>
<evidence type="ECO:0000313" key="2">
    <source>
        <dbReference type="Proteomes" id="UP000201594"/>
    </source>
</evidence>
<dbReference type="OrthoDB" id="20280at10239"/>
<proteinExistence type="predicted"/>
<evidence type="ECO:0000313" key="1">
    <source>
        <dbReference type="EMBL" id="ANZ48964.1"/>
    </source>
</evidence>